<evidence type="ECO:0000313" key="2">
    <source>
        <dbReference type="EMBL" id="GAH52296.1"/>
    </source>
</evidence>
<feature type="transmembrane region" description="Helical" evidence="1">
    <location>
        <begin position="49"/>
        <end position="68"/>
    </location>
</feature>
<keyword evidence="1" id="KW-1133">Transmembrane helix</keyword>
<reference evidence="2" key="1">
    <citation type="journal article" date="2014" name="Front. Microbiol.">
        <title>High frequency of phylogenetically diverse reductive dehalogenase-homologous genes in deep subseafloor sedimentary metagenomes.</title>
        <authorList>
            <person name="Kawai M."/>
            <person name="Futagami T."/>
            <person name="Toyoda A."/>
            <person name="Takaki Y."/>
            <person name="Nishi S."/>
            <person name="Hori S."/>
            <person name="Arai W."/>
            <person name="Tsubouchi T."/>
            <person name="Morono Y."/>
            <person name="Uchiyama I."/>
            <person name="Ito T."/>
            <person name="Fujiyama A."/>
            <person name="Inagaki F."/>
            <person name="Takami H."/>
        </authorList>
    </citation>
    <scope>NUCLEOTIDE SEQUENCE</scope>
    <source>
        <strain evidence="2">Expedition CK06-06</strain>
    </source>
</reference>
<accession>X1G307</accession>
<name>X1G307_9ZZZZ</name>
<keyword evidence="1" id="KW-0472">Membrane</keyword>
<proteinExistence type="predicted"/>
<dbReference type="EMBL" id="BARU01015482">
    <property type="protein sequence ID" value="GAH52296.1"/>
    <property type="molecule type" value="Genomic_DNA"/>
</dbReference>
<protein>
    <submittedName>
        <fullName evidence="2">Uncharacterized protein</fullName>
    </submittedName>
</protein>
<feature type="non-terminal residue" evidence="2">
    <location>
        <position position="91"/>
    </location>
</feature>
<sequence>MLIISAIVLISSVILFLFKLVFKNKDLSKFWNLLEEKTSKRSKLRGDTYRKIPHVLIFVGLFVVWYLGVDFVMNLSGSISGMIPDDNNMFS</sequence>
<keyword evidence="1" id="KW-0812">Transmembrane</keyword>
<feature type="transmembrane region" description="Helical" evidence="1">
    <location>
        <begin position="6"/>
        <end position="22"/>
    </location>
</feature>
<comment type="caution">
    <text evidence="2">The sequence shown here is derived from an EMBL/GenBank/DDBJ whole genome shotgun (WGS) entry which is preliminary data.</text>
</comment>
<evidence type="ECO:0000256" key="1">
    <source>
        <dbReference type="SAM" id="Phobius"/>
    </source>
</evidence>
<gene>
    <name evidence="2" type="ORF">S03H2_26584</name>
</gene>
<dbReference type="AlphaFoldDB" id="X1G307"/>
<organism evidence="2">
    <name type="scientific">marine sediment metagenome</name>
    <dbReference type="NCBI Taxonomy" id="412755"/>
    <lineage>
        <taxon>unclassified sequences</taxon>
        <taxon>metagenomes</taxon>
        <taxon>ecological metagenomes</taxon>
    </lineage>
</organism>